<dbReference type="FunFam" id="1.10.10.10:FF:000001">
    <property type="entry name" value="LysR family transcriptional regulator"/>
    <property type="match status" value="1"/>
</dbReference>
<evidence type="ECO:0000256" key="1">
    <source>
        <dbReference type="ARBA" id="ARBA00009437"/>
    </source>
</evidence>
<protein>
    <submittedName>
        <fullName evidence="6">LysR family transcriptional regulator</fullName>
    </submittedName>
</protein>
<dbReference type="Pfam" id="PF00126">
    <property type="entry name" value="HTH_1"/>
    <property type="match status" value="1"/>
</dbReference>
<evidence type="ECO:0000256" key="3">
    <source>
        <dbReference type="ARBA" id="ARBA00023125"/>
    </source>
</evidence>
<dbReference type="Gene3D" id="1.10.10.10">
    <property type="entry name" value="Winged helix-like DNA-binding domain superfamily/Winged helix DNA-binding domain"/>
    <property type="match status" value="1"/>
</dbReference>
<keyword evidence="2" id="KW-0805">Transcription regulation</keyword>
<keyword evidence="7" id="KW-1185">Reference proteome</keyword>
<dbReference type="GO" id="GO:0006351">
    <property type="term" value="P:DNA-templated transcription"/>
    <property type="evidence" value="ECO:0007669"/>
    <property type="project" value="TreeGrafter"/>
</dbReference>
<gene>
    <name evidence="6" type="ORF">O0V09_13750</name>
</gene>
<dbReference type="SUPFAM" id="SSF53850">
    <property type="entry name" value="Periplasmic binding protein-like II"/>
    <property type="match status" value="1"/>
</dbReference>
<dbReference type="InterPro" id="IPR036390">
    <property type="entry name" value="WH_DNA-bd_sf"/>
</dbReference>
<evidence type="ECO:0000256" key="2">
    <source>
        <dbReference type="ARBA" id="ARBA00023015"/>
    </source>
</evidence>
<dbReference type="InterPro" id="IPR058163">
    <property type="entry name" value="LysR-type_TF_proteobact-type"/>
</dbReference>
<dbReference type="Gene3D" id="3.40.190.290">
    <property type="match status" value="1"/>
</dbReference>
<accession>A0A9J6RNG3</accession>
<dbReference type="Pfam" id="PF03466">
    <property type="entry name" value="LysR_substrate"/>
    <property type="match status" value="1"/>
</dbReference>
<sequence length="304" mass="33711">MNTNDLALFIQIADNNSISRAAEQLDISTATASAALQRLEKQLQAQLFIRSTRRLRITAAGERFLIYCREALSQLDAGKASLHALQGKVAGELRISAPSDLGRNLLLDWIDEIMAQHQDLSISLTLGDSIADFFLDNIDLAIRYGALEDSSMVAFKLAETEGILCASPSYLAKHGSPQQPNDLSQHNCLLYQRNNRLHDLWEFSASSAAGVAPVKVSVSGDRSSNDSEVVRRWAVAGRGIAYKSHFDMADDLRHGRVVRVLADYALRPAQLHLICPNRKQITPAMLLLRDIFRDKFAQLNNQQT</sequence>
<dbReference type="PROSITE" id="PS50931">
    <property type="entry name" value="HTH_LYSR"/>
    <property type="match status" value="1"/>
</dbReference>
<reference evidence="6 7" key="1">
    <citation type="submission" date="2022-12" db="EMBL/GenBank/DDBJ databases">
        <title>Dasania phycosphaerae sp. nov., isolated from particulate material of the south coast of Korea.</title>
        <authorList>
            <person name="Jiang Y."/>
        </authorList>
    </citation>
    <scope>NUCLEOTIDE SEQUENCE [LARGE SCALE GENOMIC DNA]</scope>
    <source>
        <strain evidence="6 7">GY-19</strain>
    </source>
</reference>
<dbReference type="CDD" id="cd08422">
    <property type="entry name" value="PBP2_CrgA_like"/>
    <property type="match status" value="1"/>
</dbReference>
<evidence type="ECO:0000313" key="7">
    <source>
        <dbReference type="Proteomes" id="UP001069090"/>
    </source>
</evidence>
<dbReference type="FunFam" id="3.40.190.290:FF:000001">
    <property type="entry name" value="Transcriptional regulator, LysR family"/>
    <property type="match status" value="1"/>
</dbReference>
<dbReference type="PANTHER" id="PTHR30537">
    <property type="entry name" value="HTH-TYPE TRANSCRIPTIONAL REGULATOR"/>
    <property type="match status" value="1"/>
</dbReference>
<evidence type="ECO:0000259" key="5">
    <source>
        <dbReference type="PROSITE" id="PS50931"/>
    </source>
</evidence>
<dbReference type="InterPro" id="IPR000847">
    <property type="entry name" value="LysR_HTH_N"/>
</dbReference>
<keyword evidence="3" id="KW-0238">DNA-binding</keyword>
<dbReference type="SUPFAM" id="SSF46785">
    <property type="entry name" value="Winged helix' DNA-binding domain"/>
    <property type="match status" value="1"/>
</dbReference>
<dbReference type="EMBL" id="JAPTGG010000011">
    <property type="protein sequence ID" value="MCZ0866270.1"/>
    <property type="molecule type" value="Genomic_DNA"/>
</dbReference>
<organism evidence="6 7">
    <name type="scientific">Dasania phycosphaerae</name>
    <dbReference type="NCBI Taxonomy" id="2950436"/>
    <lineage>
        <taxon>Bacteria</taxon>
        <taxon>Pseudomonadati</taxon>
        <taxon>Pseudomonadota</taxon>
        <taxon>Gammaproteobacteria</taxon>
        <taxon>Cellvibrionales</taxon>
        <taxon>Spongiibacteraceae</taxon>
        <taxon>Dasania</taxon>
    </lineage>
</organism>
<name>A0A9J6RNG3_9GAMM</name>
<dbReference type="AlphaFoldDB" id="A0A9J6RNG3"/>
<proteinExistence type="inferred from homology"/>
<dbReference type="InterPro" id="IPR005119">
    <property type="entry name" value="LysR_subst-bd"/>
</dbReference>
<dbReference type="GO" id="GO:0043565">
    <property type="term" value="F:sequence-specific DNA binding"/>
    <property type="evidence" value="ECO:0007669"/>
    <property type="project" value="TreeGrafter"/>
</dbReference>
<feature type="domain" description="HTH lysR-type" evidence="5">
    <location>
        <begin position="1"/>
        <end position="58"/>
    </location>
</feature>
<evidence type="ECO:0000313" key="6">
    <source>
        <dbReference type="EMBL" id="MCZ0866270.1"/>
    </source>
</evidence>
<dbReference type="RefSeq" id="WP_258332434.1">
    <property type="nucleotide sequence ID" value="NZ_JAPTGG010000011.1"/>
</dbReference>
<keyword evidence="4" id="KW-0804">Transcription</keyword>
<dbReference type="InterPro" id="IPR036388">
    <property type="entry name" value="WH-like_DNA-bd_sf"/>
</dbReference>
<dbReference type="PROSITE" id="PS50890">
    <property type="entry name" value="PUA"/>
    <property type="match status" value="1"/>
</dbReference>
<dbReference type="Proteomes" id="UP001069090">
    <property type="component" value="Unassembled WGS sequence"/>
</dbReference>
<evidence type="ECO:0000256" key="4">
    <source>
        <dbReference type="ARBA" id="ARBA00023163"/>
    </source>
</evidence>
<dbReference type="GO" id="GO:0003700">
    <property type="term" value="F:DNA-binding transcription factor activity"/>
    <property type="evidence" value="ECO:0007669"/>
    <property type="project" value="InterPro"/>
</dbReference>
<comment type="caution">
    <text evidence="6">The sequence shown here is derived from an EMBL/GenBank/DDBJ whole genome shotgun (WGS) entry which is preliminary data.</text>
</comment>
<dbReference type="PANTHER" id="PTHR30537:SF21">
    <property type="entry name" value="HTH-TYPE TRANSCRIPTIONAL REGULATOR SINR-RELATED"/>
    <property type="match status" value="1"/>
</dbReference>
<comment type="similarity">
    <text evidence="1">Belongs to the LysR transcriptional regulatory family.</text>
</comment>